<dbReference type="Gene3D" id="3.40.920.10">
    <property type="entry name" value="Pyruvate-ferredoxin oxidoreductase, PFOR, domain III"/>
    <property type="match status" value="1"/>
</dbReference>
<organism evidence="3 4">
    <name type="scientific">Nautilia profundicola (strain ATCC BAA-1463 / DSM 18972 / AmH)</name>
    <dbReference type="NCBI Taxonomy" id="598659"/>
    <lineage>
        <taxon>Bacteria</taxon>
        <taxon>Pseudomonadati</taxon>
        <taxon>Campylobacterota</taxon>
        <taxon>Epsilonproteobacteria</taxon>
        <taxon>Nautiliales</taxon>
        <taxon>Nautiliaceae</taxon>
        <taxon>Nautilia</taxon>
    </lineage>
</organism>
<dbReference type="Proteomes" id="UP000000448">
    <property type="component" value="Chromosome"/>
</dbReference>
<dbReference type="InterPro" id="IPR051626">
    <property type="entry name" value="Oxidoreductase_gamma_subunit"/>
</dbReference>
<protein>
    <submittedName>
        <fullName evidence="3">Pyruvate synthase subunit PorC</fullName>
        <ecNumber evidence="3">1.2.7.1</ecNumber>
    </submittedName>
</protein>
<dbReference type="RefSeq" id="WP_012663718.1">
    <property type="nucleotide sequence ID" value="NC_012115.1"/>
</dbReference>
<keyword evidence="1 3" id="KW-0560">Oxidoreductase</keyword>
<dbReference type="EMBL" id="CP001279">
    <property type="protein sequence ID" value="ACM92346.1"/>
    <property type="molecule type" value="Genomic_DNA"/>
</dbReference>
<evidence type="ECO:0000259" key="2">
    <source>
        <dbReference type="Pfam" id="PF01558"/>
    </source>
</evidence>
<dbReference type="PANTHER" id="PTHR43366">
    <property type="entry name" value="PYRUVATE SYNTHASE SUBUNIT PORC"/>
    <property type="match status" value="1"/>
</dbReference>
<keyword evidence="3" id="KW-0670">Pyruvate</keyword>
<keyword evidence="4" id="KW-1185">Reference proteome</keyword>
<dbReference type="InterPro" id="IPR011894">
    <property type="entry name" value="PorC_KorC"/>
</dbReference>
<dbReference type="InterPro" id="IPR019752">
    <property type="entry name" value="Pyrv/ketoisovalerate_OxRed_cat"/>
</dbReference>
<dbReference type="Pfam" id="PF01558">
    <property type="entry name" value="POR"/>
    <property type="match status" value="1"/>
</dbReference>
<reference evidence="3 4" key="1">
    <citation type="journal article" date="2009" name="PLoS Genet.">
        <title>Adaptations to submarine hydrothermal environments exemplified by the genome of Nautilia profundicola.</title>
        <authorList>
            <person name="Campbell B.J."/>
            <person name="Smith J.L."/>
            <person name="Hanson T.E."/>
            <person name="Klotz M.G."/>
            <person name="Stein L.Y."/>
            <person name="Lee C.K."/>
            <person name="Wu D."/>
            <person name="Robinson J.M."/>
            <person name="Khouri H.M."/>
            <person name="Eisen J.A."/>
            <person name="Cary S.C."/>
        </authorList>
    </citation>
    <scope>NUCLEOTIDE SEQUENCE [LARGE SCALE GENOMIC DNA]</scope>
    <source>
        <strain evidence="4">ATCC BAA-1463 / DSM 18972 / AmH</strain>
    </source>
</reference>
<evidence type="ECO:0000313" key="3">
    <source>
        <dbReference type="EMBL" id="ACM92346.1"/>
    </source>
</evidence>
<dbReference type="SUPFAM" id="SSF53323">
    <property type="entry name" value="Pyruvate-ferredoxin oxidoreductase, PFOR, domain III"/>
    <property type="match status" value="1"/>
</dbReference>
<name>B9L7Q6_NAUPA</name>
<dbReference type="NCBIfam" id="NF004497">
    <property type="entry name" value="PRK05844.1"/>
    <property type="match status" value="1"/>
</dbReference>
<feature type="domain" description="Pyruvate/ketoisovalerate oxidoreductase catalytic" evidence="2">
    <location>
        <begin position="10"/>
        <end position="182"/>
    </location>
</feature>
<dbReference type="AlphaFoldDB" id="B9L7Q6"/>
<evidence type="ECO:0000256" key="1">
    <source>
        <dbReference type="ARBA" id="ARBA00023002"/>
    </source>
</evidence>
<gene>
    <name evidence="3" type="ordered locus">NAMH_0240</name>
</gene>
<dbReference type="KEGG" id="nam:NAMH_0240"/>
<dbReference type="PANTHER" id="PTHR43366:SF1">
    <property type="entry name" value="PYRUVATE SYNTHASE SUBUNIT PORC"/>
    <property type="match status" value="1"/>
</dbReference>
<proteinExistence type="predicted"/>
<dbReference type="NCBIfam" id="TIGR02175">
    <property type="entry name" value="PorC_KorC"/>
    <property type="match status" value="1"/>
</dbReference>
<dbReference type="eggNOG" id="COG1014">
    <property type="taxonomic scope" value="Bacteria"/>
</dbReference>
<dbReference type="EC" id="1.2.7.1" evidence="3"/>
<dbReference type="GO" id="GO:0019164">
    <property type="term" value="F:pyruvate synthase activity"/>
    <property type="evidence" value="ECO:0007669"/>
    <property type="project" value="UniProtKB-EC"/>
</dbReference>
<dbReference type="OrthoDB" id="9794954at2"/>
<dbReference type="HOGENOM" id="CLU_087284_2_0_7"/>
<evidence type="ECO:0000313" key="4">
    <source>
        <dbReference type="Proteomes" id="UP000000448"/>
    </source>
</evidence>
<dbReference type="InterPro" id="IPR002869">
    <property type="entry name" value="Pyrv_flavodox_OxRed_cen"/>
</dbReference>
<sequence>MLQIRWHSRAGQGAVTGAKALADVMARTGKFVQAYSVYGAEKRGAPMTAYDKIADEPILDHSKWMSPDYVLVIDPSLVYQEEIVDNTTEDTIFIVTTHLPKDELVKIAKHLDGKKLYVIDAIKISQEEIGRAIPNTPMLGAFIKVSQILPFEDFLVSIEDILSKFPQKIIDGNLRAIKRAYEEVN</sequence>
<dbReference type="STRING" id="598659.NAMH_0240"/>
<accession>B9L7Q6</accession>